<organism evidence="1 2">
    <name type="scientific">Gimibacter soli</name>
    <dbReference type="NCBI Taxonomy" id="3024400"/>
    <lineage>
        <taxon>Bacteria</taxon>
        <taxon>Pseudomonadati</taxon>
        <taxon>Pseudomonadota</taxon>
        <taxon>Alphaproteobacteria</taxon>
        <taxon>Kordiimonadales</taxon>
        <taxon>Temperatibacteraceae</taxon>
        <taxon>Gimibacter</taxon>
    </lineage>
</organism>
<accession>A0AAE9XS46</accession>
<dbReference type="EMBL" id="CP116805">
    <property type="protein sequence ID" value="WCL55144.1"/>
    <property type="molecule type" value="Genomic_DNA"/>
</dbReference>
<dbReference type="KEGG" id="gso:PH603_05150"/>
<dbReference type="Proteomes" id="UP001217500">
    <property type="component" value="Chromosome"/>
</dbReference>
<dbReference type="AlphaFoldDB" id="A0AAE9XS46"/>
<evidence type="ECO:0008006" key="3">
    <source>
        <dbReference type="Google" id="ProtNLM"/>
    </source>
</evidence>
<protein>
    <recommendedName>
        <fullName evidence="3">Glycosyltransferase family 92 protein</fullName>
    </recommendedName>
</protein>
<evidence type="ECO:0000313" key="2">
    <source>
        <dbReference type="Proteomes" id="UP001217500"/>
    </source>
</evidence>
<reference evidence="1" key="1">
    <citation type="submission" date="2023-01" db="EMBL/GenBank/DDBJ databases">
        <title>The genome sequence of Kordiimonadaceae bacterium 6D33.</title>
        <authorList>
            <person name="Liu Y."/>
        </authorList>
    </citation>
    <scope>NUCLEOTIDE SEQUENCE</scope>
    <source>
        <strain evidence="1">6D33</strain>
    </source>
</reference>
<keyword evidence="2" id="KW-1185">Reference proteome</keyword>
<dbReference type="RefSeq" id="WP_289504915.1">
    <property type="nucleotide sequence ID" value="NZ_CP116805.1"/>
</dbReference>
<sequence length="389" mass="44933">MSPILLTMKHLSPIILAENGPVLREAPRPPELQQPGYDAAFDKRTLFYDTFIPAGGRKVRLLGPSLLNLESELVGSRITVTRGDTYLEHVVQEDDIVSLRKIFRMDVPLPQNEAGDVFLKLESARLGTHEVQVRFNRVPAFTGRKVLFTLFKYEPLAWIRDWVEFNIRYHGADAVLLYNNDSPLYTTEEIAAGIADIPGLREAAVVEWSFPYGPGAYKDSKWDSNFCQFGVFDHARWRFLVRAAGVLNTDIDELLVTHDHRSIFDILEETPSGFLRFEGNWVTGARELDMARPVEERRHRDYDLMGGDSWDDSFSGKWAVVPRKTRPRQQWCTHFITGKDNQFVPREEMFVRHFCNINMNWKKDRSGPLLNERSDTALIEAYRRVGWRD</sequence>
<proteinExistence type="predicted"/>
<gene>
    <name evidence="1" type="ORF">PH603_05150</name>
</gene>
<evidence type="ECO:0000313" key="1">
    <source>
        <dbReference type="EMBL" id="WCL55144.1"/>
    </source>
</evidence>
<name>A0AAE9XS46_9PROT</name>